<sequence length="179" mass="21068">MIGNMDSSKAQKLWFLLNKIDRFDQSDLSQDKVAFPYFYLLQWNERFSVLKQQRIALLSTQRKQYFQSVYDIEEESQELVISKPAEEIKALQESIIDQFIQNQPSLSKPKRNREDNEPIEDLAAVEFSLPVSETIAILLTKQGKYLQAIELYEKLSLIKPEKRVYFASRIEELQKILTE</sequence>
<keyword evidence="2" id="KW-1185">Reference proteome</keyword>
<protein>
    <recommendedName>
        <fullName evidence="3">Tetratricopeptide repeat protein</fullName>
    </recommendedName>
</protein>
<evidence type="ECO:0008006" key="3">
    <source>
        <dbReference type="Google" id="ProtNLM"/>
    </source>
</evidence>
<evidence type="ECO:0000313" key="1">
    <source>
        <dbReference type="EMBL" id="MFL0297952.1"/>
    </source>
</evidence>
<organism evidence="1 2">
    <name type="scientific">Aquirufa novilacunae</name>
    <dbReference type="NCBI Taxonomy" id="3139305"/>
    <lineage>
        <taxon>Bacteria</taxon>
        <taxon>Pseudomonadati</taxon>
        <taxon>Bacteroidota</taxon>
        <taxon>Cytophagia</taxon>
        <taxon>Cytophagales</taxon>
        <taxon>Flectobacillaceae</taxon>
        <taxon>Aquirufa</taxon>
    </lineage>
</organism>
<dbReference type="Proteomes" id="UP001623553">
    <property type="component" value="Unassembled WGS sequence"/>
</dbReference>
<proteinExistence type="predicted"/>
<reference evidence="1 2" key="1">
    <citation type="submission" date="2024-07" db="EMBL/GenBank/DDBJ databases">
        <authorList>
            <person name="Pitt A."/>
            <person name="Hahn M.W."/>
        </authorList>
    </citation>
    <scope>NUCLEOTIDE SEQUENCE [LARGE SCALE GENOMIC DNA]</scope>
    <source>
        <strain evidence="1 2">2-BAHN-186B</strain>
    </source>
</reference>
<dbReference type="RefSeq" id="WP_406799870.1">
    <property type="nucleotide sequence ID" value="NZ_JBEWZF010000001.1"/>
</dbReference>
<accession>A0ABW8U5E3</accession>
<gene>
    <name evidence="1" type="ORF">AAE961_03615</name>
</gene>
<evidence type="ECO:0000313" key="2">
    <source>
        <dbReference type="Proteomes" id="UP001623553"/>
    </source>
</evidence>
<name>A0ABW8U5E3_9BACT</name>
<comment type="caution">
    <text evidence="1">The sequence shown here is derived from an EMBL/GenBank/DDBJ whole genome shotgun (WGS) entry which is preliminary data.</text>
</comment>
<dbReference type="EMBL" id="JBEWZF010000001">
    <property type="protein sequence ID" value="MFL0297952.1"/>
    <property type="molecule type" value="Genomic_DNA"/>
</dbReference>